<dbReference type="Proteomes" id="UP000242864">
    <property type="component" value="Chromosome"/>
</dbReference>
<reference evidence="1 2" key="1">
    <citation type="submission" date="2017-04" db="EMBL/GenBank/DDBJ databases">
        <authorList>
            <person name="Veseli I.A."/>
            <person name="Tang C."/>
            <person name="Pombert J.-F."/>
        </authorList>
    </citation>
    <scope>NUCLEOTIDE SEQUENCE [LARGE SCALE GENOMIC DNA]</scope>
    <source>
        <strain evidence="1 2">ATCC 700373</strain>
    </source>
</reference>
<gene>
    <name evidence="1" type="ORF">B5P37_09090</name>
</gene>
<dbReference type="RefSeq" id="WP_085237917.1">
    <property type="nucleotide sequence ID" value="NZ_CP020773.1"/>
</dbReference>
<dbReference type="KEGG" id="slz:B5P37_09090"/>
<dbReference type="InterPro" id="IPR020260">
    <property type="entry name" value="Uncharacterised_YueH"/>
</dbReference>
<dbReference type="EMBL" id="CP020773">
    <property type="protein sequence ID" value="ARJ51454.1"/>
    <property type="molecule type" value="Genomic_DNA"/>
</dbReference>
<accession>A0AAC9RTF3</accession>
<dbReference type="AlphaFoldDB" id="A0AAC9RTF3"/>
<protein>
    <submittedName>
        <fullName evidence="1">Uncharacterized protein</fullName>
    </submittedName>
</protein>
<keyword evidence="2" id="KW-1185">Reference proteome</keyword>
<evidence type="ECO:0000313" key="2">
    <source>
        <dbReference type="Proteomes" id="UP000242864"/>
    </source>
</evidence>
<name>A0AAC9RTF3_9STAP</name>
<proteinExistence type="predicted"/>
<evidence type="ECO:0000313" key="1">
    <source>
        <dbReference type="EMBL" id="ARJ51454.1"/>
    </source>
</evidence>
<sequence>MKIRESYSEHFSAKVWLYHNHKENYIVVSIPELYWSIQIADTLYGDALTEHLWIHLFNVIDEEEAQILALRITRWIQEV</sequence>
<organism evidence="1 2">
    <name type="scientific">Staphylococcus lutrae</name>
    <dbReference type="NCBI Taxonomy" id="155085"/>
    <lineage>
        <taxon>Bacteria</taxon>
        <taxon>Bacillati</taxon>
        <taxon>Bacillota</taxon>
        <taxon>Bacilli</taxon>
        <taxon>Bacillales</taxon>
        <taxon>Staphylococcaceae</taxon>
        <taxon>Staphylococcus</taxon>
    </lineage>
</organism>
<dbReference type="Pfam" id="PF14166">
    <property type="entry name" value="YueH"/>
    <property type="match status" value="1"/>
</dbReference>